<dbReference type="OrthoDB" id="9787658at2"/>
<dbReference type="PANTHER" id="PTHR30272:SF1">
    <property type="entry name" value="3-HYDROXYACYL-[ACYL-CARRIER-PROTEIN] DEHYDRATASE"/>
    <property type="match status" value="1"/>
</dbReference>
<evidence type="ECO:0000313" key="3">
    <source>
        <dbReference type="Proteomes" id="UP000322214"/>
    </source>
</evidence>
<evidence type="ECO:0000256" key="1">
    <source>
        <dbReference type="ARBA" id="ARBA00023239"/>
    </source>
</evidence>
<dbReference type="STRING" id="980251.GCA_001642875_02193"/>
<dbReference type="Pfam" id="PF07977">
    <property type="entry name" value="FabA"/>
    <property type="match status" value="1"/>
</dbReference>
<dbReference type="Gene3D" id="3.10.129.10">
    <property type="entry name" value="Hotdog Thioesterase"/>
    <property type="match status" value="1"/>
</dbReference>
<dbReference type="KEGG" id="mff:MFFC18_40030"/>
<accession>A0A5B9PBM2</accession>
<name>A0A5B9PBM2_9BACT</name>
<organism evidence="2 3">
    <name type="scientific">Mariniblastus fucicola</name>
    <dbReference type="NCBI Taxonomy" id="980251"/>
    <lineage>
        <taxon>Bacteria</taxon>
        <taxon>Pseudomonadati</taxon>
        <taxon>Planctomycetota</taxon>
        <taxon>Planctomycetia</taxon>
        <taxon>Pirellulales</taxon>
        <taxon>Pirellulaceae</taxon>
        <taxon>Mariniblastus</taxon>
    </lineage>
</organism>
<keyword evidence="1 2" id="KW-0456">Lyase</keyword>
<dbReference type="GO" id="GO:0019171">
    <property type="term" value="F:(3R)-hydroxyacyl-[acyl-carrier-protein] dehydratase activity"/>
    <property type="evidence" value="ECO:0007669"/>
    <property type="project" value="UniProtKB-EC"/>
</dbReference>
<dbReference type="PANTHER" id="PTHR30272">
    <property type="entry name" value="3-HYDROXYACYL-[ACYL-CARRIER-PROTEIN] DEHYDRATASE"/>
    <property type="match status" value="1"/>
</dbReference>
<dbReference type="EC" id="4.2.1.59" evidence="2"/>
<keyword evidence="3" id="KW-1185">Reference proteome</keyword>
<dbReference type="InterPro" id="IPR013114">
    <property type="entry name" value="FabA_FabZ"/>
</dbReference>
<sequence length="159" mass="18175">MRFSQLDRILELDKGASIKAVKCLSLSEEYLNDHFPRFPVMPGVLMLEAMFQASMWLVRESNDFEHSTVVLREAKSMKFQGFVQPGSSLVVDAEIKKVEDSITKLKVVGTIDGKASVSGRLTLESYNLADREGRDEAVDKYMIHQFRKFYRRLWAPIPA</sequence>
<dbReference type="AlphaFoldDB" id="A0A5B9PBM2"/>
<dbReference type="RefSeq" id="WP_075084624.1">
    <property type="nucleotide sequence ID" value="NZ_CP042912.1"/>
</dbReference>
<evidence type="ECO:0000313" key="2">
    <source>
        <dbReference type="EMBL" id="QEG24087.1"/>
    </source>
</evidence>
<reference evidence="2 3" key="1">
    <citation type="submission" date="2019-08" db="EMBL/GenBank/DDBJ databases">
        <title>Deep-cultivation of Planctomycetes and their phenomic and genomic characterization uncovers novel biology.</title>
        <authorList>
            <person name="Wiegand S."/>
            <person name="Jogler M."/>
            <person name="Boedeker C."/>
            <person name="Pinto D."/>
            <person name="Vollmers J."/>
            <person name="Rivas-Marin E."/>
            <person name="Kohn T."/>
            <person name="Peeters S.H."/>
            <person name="Heuer A."/>
            <person name="Rast P."/>
            <person name="Oberbeckmann S."/>
            <person name="Bunk B."/>
            <person name="Jeske O."/>
            <person name="Meyerdierks A."/>
            <person name="Storesund J.E."/>
            <person name="Kallscheuer N."/>
            <person name="Luecker S."/>
            <person name="Lage O.M."/>
            <person name="Pohl T."/>
            <person name="Merkel B.J."/>
            <person name="Hornburger P."/>
            <person name="Mueller R.-W."/>
            <person name="Bruemmer F."/>
            <person name="Labrenz M."/>
            <person name="Spormann A.M."/>
            <person name="Op den Camp H."/>
            <person name="Overmann J."/>
            <person name="Amann R."/>
            <person name="Jetten M.S.M."/>
            <person name="Mascher T."/>
            <person name="Medema M.H."/>
            <person name="Devos D.P."/>
            <person name="Kaster A.-K."/>
            <person name="Ovreas L."/>
            <person name="Rohde M."/>
            <person name="Galperin M.Y."/>
            <person name="Jogler C."/>
        </authorList>
    </citation>
    <scope>NUCLEOTIDE SEQUENCE [LARGE SCALE GENOMIC DNA]</scope>
    <source>
        <strain evidence="2 3">FC18</strain>
    </source>
</reference>
<dbReference type="SUPFAM" id="SSF54637">
    <property type="entry name" value="Thioesterase/thiol ester dehydrase-isomerase"/>
    <property type="match status" value="1"/>
</dbReference>
<dbReference type="EMBL" id="CP042912">
    <property type="protein sequence ID" value="QEG24087.1"/>
    <property type="molecule type" value="Genomic_DNA"/>
</dbReference>
<gene>
    <name evidence="2" type="primary">fabZ_4</name>
    <name evidence="2" type="ORF">MFFC18_40030</name>
</gene>
<dbReference type="InterPro" id="IPR029069">
    <property type="entry name" value="HotDog_dom_sf"/>
</dbReference>
<dbReference type="CDD" id="cd01288">
    <property type="entry name" value="FabZ"/>
    <property type="match status" value="1"/>
</dbReference>
<proteinExistence type="predicted"/>
<protein>
    <submittedName>
        <fullName evidence="2">3-hydroxyacyl-[acyl-carrier-protein] dehydratase FabZ</fullName>
        <ecNumber evidence="2">4.2.1.59</ecNumber>
    </submittedName>
</protein>
<dbReference type="Proteomes" id="UP000322214">
    <property type="component" value="Chromosome"/>
</dbReference>